<dbReference type="InterPro" id="IPR041370">
    <property type="entry name" value="Mlase_EEF1AKMT1/ZCCHC4"/>
</dbReference>
<keyword evidence="4 5" id="KW-0808">Transferase</keyword>
<comment type="similarity">
    <text evidence="5">Belongs to the class I-like SAM-binding methyltransferase superfamily. EFM5 family.</text>
</comment>
<dbReference type="PROSITE" id="PS00092">
    <property type="entry name" value="N6_MTASE"/>
    <property type="match status" value="1"/>
</dbReference>
<dbReference type="GO" id="GO:0005737">
    <property type="term" value="C:cytoplasm"/>
    <property type="evidence" value="ECO:0007669"/>
    <property type="project" value="UniProtKB-SubCell"/>
</dbReference>
<keyword evidence="2 5" id="KW-0963">Cytoplasm</keyword>
<comment type="function">
    <text evidence="5">S-adenosyl-L-methionine-dependent protein-lysine N-methyltransferase that methylates elongation factor 1-alpha.</text>
</comment>
<dbReference type="PANTHER" id="PTHR13200:SF0">
    <property type="entry name" value="EEF1A LYSINE METHYLTRANSFERASE 1"/>
    <property type="match status" value="1"/>
</dbReference>
<dbReference type="EMBL" id="VTPC01090440">
    <property type="protein sequence ID" value="KAF2883303.1"/>
    <property type="molecule type" value="Genomic_DNA"/>
</dbReference>
<proteinExistence type="inferred from homology"/>
<comment type="caution">
    <text evidence="6">The sequence shown here is derived from an EMBL/GenBank/DDBJ whole genome shotgun (WGS) entry which is preliminary data.</text>
</comment>
<dbReference type="AlphaFoldDB" id="A0A8K0G2G6"/>
<comment type="subcellular location">
    <subcellularLocation>
        <location evidence="1 5">Cytoplasm</location>
    </subcellularLocation>
</comment>
<keyword evidence="7" id="KW-1185">Reference proteome</keyword>
<dbReference type="PANTHER" id="PTHR13200">
    <property type="entry name" value="EEF1A LYSINE METHYLTRANSFERASE 1"/>
    <property type="match status" value="1"/>
</dbReference>
<evidence type="ECO:0000256" key="3">
    <source>
        <dbReference type="ARBA" id="ARBA00022603"/>
    </source>
</evidence>
<gene>
    <name evidence="6" type="ORF">ILUMI_22863</name>
</gene>
<accession>A0A8K0G2G6</accession>
<sequence>MSEVDDDVPQLSAETFVALQEFYKEQAQKEEKLKSGLTQPSEDAIPIDEDWQLSQFWYDENTVNTLVMAVLKCIKPNSKIALISCPTLYQRMKHEAGSDSEVSLFEYDQRFALYGSDFILYDYKSPLDIPRNLSSYYDIVIADPPFLSEECLTKTAVTMKFLTKGKLVLCTGAIMADLAERLLDVRKCHFKPGHVNNLANEFCCYANFNLDAFIK</sequence>
<evidence type="ECO:0000256" key="2">
    <source>
        <dbReference type="ARBA" id="ARBA00022490"/>
    </source>
</evidence>
<dbReference type="EC" id="2.1.1.-" evidence="5"/>
<name>A0A8K0G2G6_IGNLU</name>
<dbReference type="GO" id="GO:0003676">
    <property type="term" value="F:nucleic acid binding"/>
    <property type="evidence" value="ECO:0007669"/>
    <property type="project" value="InterPro"/>
</dbReference>
<evidence type="ECO:0000313" key="7">
    <source>
        <dbReference type="Proteomes" id="UP000801492"/>
    </source>
</evidence>
<evidence type="ECO:0000256" key="5">
    <source>
        <dbReference type="HAMAP-Rule" id="MF_03187"/>
    </source>
</evidence>
<evidence type="ECO:0000256" key="4">
    <source>
        <dbReference type="ARBA" id="ARBA00022679"/>
    </source>
</evidence>
<keyword evidence="3 5" id="KW-0489">Methyltransferase</keyword>
<dbReference type="HAMAP" id="MF_03187">
    <property type="entry name" value="Methyltr_EFM5"/>
    <property type="match status" value="1"/>
</dbReference>
<dbReference type="GO" id="GO:0032259">
    <property type="term" value="P:methylation"/>
    <property type="evidence" value="ECO:0007669"/>
    <property type="project" value="UniProtKB-KW"/>
</dbReference>
<dbReference type="GO" id="GO:0016279">
    <property type="term" value="F:protein-lysine N-methyltransferase activity"/>
    <property type="evidence" value="ECO:0007669"/>
    <property type="project" value="UniProtKB-UniRule"/>
</dbReference>
<dbReference type="OrthoDB" id="206354at2759"/>
<evidence type="ECO:0000256" key="1">
    <source>
        <dbReference type="ARBA" id="ARBA00004496"/>
    </source>
</evidence>
<dbReference type="Pfam" id="PF10237">
    <property type="entry name" value="N6-adenineMlase"/>
    <property type="match status" value="1"/>
</dbReference>
<dbReference type="InterPro" id="IPR019369">
    <property type="entry name" value="Efm5/EEF1AKMT1"/>
</dbReference>
<reference evidence="6" key="1">
    <citation type="submission" date="2019-08" db="EMBL/GenBank/DDBJ databases">
        <title>The genome of the North American firefly Photinus pyralis.</title>
        <authorList>
            <consortium name="Photinus pyralis genome working group"/>
            <person name="Fallon T.R."/>
            <person name="Sander Lower S.E."/>
            <person name="Weng J.-K."/>
        </authorList>
    </citation>
    <scope>NUCLEOTIDE SEQUENCE</scope>
    <source>
        <strain evidence="6">TRF0915ILg1</strain>
        <tissue evidence="6">Whole body</tissue>
    </source>
</reference>
<protein>
    <recommendedName>
        <fullName evidence="5">Protein-lysine N-methyltransferase ILUMI_22863</fullName>
        <ecNumber evidence="5">2.1.1.-</ecNumber>
    </recommendedName>
</protein>
<dbReference type="Proteomes" id="UP000801492">
    <property type="component" value="Unassembled WGS sequence"/>
</dbReference>
<organism evidence="6 7">
    <name type="scientific">Ignelater luminosus</name>
    <name type="common">Cucubano</name>
    <name type="synonym">Pyrophorus luminosus</name>
    <dbReference type="NCBI Taxonomy" id="2038154"/>
    <lineage>
        <taxon>Eukaryota</taxon>
        <taxon>Metazoa</taxon>
        <taxon>Ecdysozoa</taxon>
        <taxon>Arthropoda</taxon>
        <taxon>Hexapoda</taxon>
        <taxon>Insecta</taxon>
        <taxon>Pterygota</taxon>
        <taxon>Neoptera</taxon>
        <taxon>Endopterygota</taxon>
        <taxon>Coleoptera</taxon>
        <taxon>Polyphaga</taxon>
        <taxon>Elateriformia</taxon>
        <taxon>Elateroidea</taxon>
        <taxon>Elateridae</taxon>
        <taxon>Agrypninae</taxon>
        <taxon>Pyrophorini</taxon>
        <taxon>Ignelater</taxon>
    </lineage>
</organism>
<dbReference type="InterPro" id="IPR002052">
    <property type="entry name" value="DNA_methylase_N6_adenine_CS"/>
</dbReference>
<evidence type="ECO:0000313" key="6">
    <source>
        <dbReference type="EMBL" id="KAF2883303.1"/>
    </source>
</evidence>